<evidence type="ECO:0000256" key="4">
    <source>
        <dbReference type="ARBA" id="ARBA00023014"/>
    </source>
</evidence>
<accession>A0A161Q3W2</accession>
<dbReference type="AlphaFoldDB" id="A0A161Q3W2"/>
<dbReference type="OrthoDB" id="9802944at2"/>
<dbReference type="PROSITE" id="PS00552">
    <property type="entry name" value="HTH_MERR_1"/>
    <property type="match status" value="1"/>
</dbReference>
<dbReference type="PROSITE" id="PS50937">
    <property type="entry name" value="HTH_MERR_2"/>
    <property type="match status" value="1"/>
</dbReference>
<dbReference type="InterPro" id="IPR015358">
    <property type="entry name" value="Tscrpt_reg_MerR_DNA-bd"/>
</dbReference>
<evidence type="ECO:0000256" key="3">
    <source>
        <dbReference type="ARBA" id="ARBA00023004"/>
    </source>
</evidence>
<dbReference type="PANTHER" id="PTHR30204:SF0">
    <property type="entry name" value="REDOX-SENSITIVE TRANSCRIPTIONAL ACTIVATOR SOXR"/>
    <property type="match status" value="1"/>
</dbReference>
<dbReference type="GO" id="GO:0006979">
    <property type="term" value="P:response to oxidative stress"/>
    <property type="evidence" value="ECO:0007669"/>
    <property type="project" value="InterPro"/>
</dbReference>
<evidence type="ECO:0000313" key="9">
    <source>
        <dbReference type="EMBL" id="KYO52534.1"/>
    </source>
</evidence>
<evidence type="ECO:0000256" key="5">
    <source>
        <dbReference type="ARBA" id="ARBA00023015"/>
    </source>
</evidence>
<dbReference type="Gene3D" id="1.10.1660.10">
    <property type="match status" value="1"/>
</dbReference>
<dbReference type="Pfam" id="PF09278">
    <property type="entry name" value="MerR-DNA-bind"/>
    <property type="match status" value="1"/>
</dbReference>
<dbReference type="GO" id="GO:0046872">
    <property type="term" value="F:metal ion binding"/>
    <property type="evidence" value="ECO:0007669"/>
    <property type="project" value="UniProtKB-KW"/>
</dbReference>
<dbReference type="InterPro" id="IPR047057">
    <property type="entry name" value="MerR_fam"/>
</dbReference>
<dbReference type="InterPro" id="IPR009061">
    <property type="entry name" value="DNA-bd_dom_put_sf"/>
</dbReference>
<evidence type="ECO:0000259" key="8">
    <source>
        <dbReference type="PROSITE" id="PS50937"/>
    </source>
</evidence>
<protein>
    <submittedName>
        <fullName evidence="9">Transcriptional regulator</fullName>
    </submittedName>
</protein>
<keyword evidence="2" id="KW-0479">Metal-binding</keyword>
<dbReference type="SMART" id="SM00422">
    <property type="entry name" value="HTH_MERR"/>
    <property type="match status" value="1"/>
</dbReference>
<dbReference type="InterPro" id="IPR000551">
    <property type="entry name" value="MerR-type_HTH_dom"/>
</dbReference>
<evidence type="ECO:0000256" key="1">
    <source>
        <dbReference type="ARBA" id="ARBA00022714"/>
    </source>
</evidence>
<evidence type="ECO:0000313" key="10">
    <source>
        <dbReference type="Proteomes" id="UP000075787"/>
    </source>
</evidence>
<dbReference type="GO" id="GO:0003700">
    <property type="term" value="F:DNA-binding transcription factor activity"/>
    <property type="evidence" value="ECO:0007669"/>
    <property type="project" value="InterPro"/>
</dbReference>
<dbReference type="PANTHER" id="PTHR30204">
    <property type="entry name" value="REDOX-CYCLING DRUG-SENSING TRANSCRIPTIONAL ACTIVATOR SOXR"/>
    <property type="match status" value="1"/>
</dbReference>
<reference evidence="9 10" key="1">
    <citation type="submission" date="2015-12" db="EMBL/GenBank/DDBJ databases">
        <title>Genome sequence of Tistrella mobilis MCCC 1A02139.</title>
        <authorList>
            <person name="Lu L."/>
            <person name="Lai Q."/>
            <person name="Shao Z."/>
            <person name="Qian P."/>
        </authorList>
    </citation>
    <scope>NUCLEOTIDE SEQUENCE [LARGE SCALE GENOMIC DNA]</scope>
    <source>
        <strain evidence="9 10">MCCC 1A02139</strain>
    </source>
</reference>
<proteinExistence type="predicted"/>
<dbReference type="NCBIfam" id="TIGR01950">
    <property type="entry name" value="SoxR"/>
    <property type="match status" value="1"/>
</dbReference>
<dbReference type="GeneID" id="97244311"/>
<dbReference type="EMBL" id="LPZR01000155">
    <property type="protein sequence ID" value="KYO52534.1"/>
    <property type="molecule type" value="Genomic_DNA"/>
</dbReference>
<organism evidence="9 10">
    <name type="scientific">Tistrella mobilis</name>
    <dbReference type="NCBI Taxonomy" id="171437"/>
    <lineage>
        <taxon>Bacteria</taxon>
        <taxon>Pseudomonadati</taxon>
        <taxon>Pseudomonadota</taxon>
        <taxon>Alphaproteobacteria</taxon>
        <taxon>Geminicoccales</taxon>
        <taxon>Geminicoccaceae</taxon>
        <taxon>Tistrella</taxon>
    </lineage>
</organism>
<keyword evidence="1" id="KW-0001">2Fe-2S</keyword>
<keyword evidence="4" id="KW-0411">Iron-sulfur</keyword>
<feature type="domain" description="HTH merR-type" evidence="8">
    <location>
        <begin position="14"/>
        <end position="82"/>
    </location>
</feature>
<keyword evidence="6" id="KW-0238">DNA-binding</keyword>
<evidence type="ECO:0000256" key="7">
    <source>
        <dbReference type="ARBA" id="ARBA00023163"/>
    </source>
</evidence>
<dbReference type="Proteomes" id="UP000075787">
    <property type="component" value="Unassembled WGS sequence"/>
</dbReference>
<dbReference type="RefSeq" id="WP_062764107.1">
    <property type="nucleotide sequence ID" value="NZ_CP121034.1"/>
</dbReference>
<dbReference type="InterPro" id="IPR010211">
    <property type="entry name" value="Redox-sen_tscrpt-act_SoxR"/>
</dbReference>
<dbReference type="GO" id="GO:0003677">
    <property type="term" value="F:DNA binding"/>
    <property type="evidence" value="ECO:0007669"/>
    <property type="project" value="UniProtKB-KW"/>
</dbReference>
<comment type="caution">
    <text evidence="9">The sequence shown here is derived from an EMBL/GenBank/DDBJ whole genome shotgun (WGS) entry which is preliminary data.</text>
</comment>
<keyword evidence="7" id="KW-0804">Transcription</keyword>
<sequence length="155" mass="16933">MPIKPDDRADAHRILTVGEVAKRAGVAVSTLHFYESRGLIRSMRSAGNQRRFPAAVLRRIAIIKVAQRAGIPLEDIGAALAPFPPDAKLSAAEWKDMSSRWRAMLEARIIRLTRLRDELDGCIGCGCLSLADCPLRNPGDALGREGAGPRLLERP</sequence>
<dbReference type="SUPFAM" id="SSF46955">
    <property type="entry name" value="Putative DNA-binding domain"/>
    <property type="match status" value="1"/>
</dbReference>
<evidence type="ECO:0000256" key="2">
    <source>
        <dbReference type="ARBA" id="ARBA00022723"/>
    </source>
</evidence>
<dbReference type="PRINTS" id="PR00040">
    <property type="entry name" value="HTHMERR"/>
</dbReference>
<dbReference type="Pfam" id="PF00376">
    <property type="entry name" value="MerR"/>
    <property type="match status" value="1"/>
</dbReference>
<evidence type="ECO:0000256" key="6">
    <source>
        <dbReference type="ARBA" id="ARBA00023125"/>
    </source>
</evidence>
<name>A0A161Q3W2_9PROT</name>
<dbReference type="CDD" id="cd01110">
    <property type="entry name" value="HTH_SoxR"/>
    <property type="match status" value="1"/>
</dbReference>
<keyword evidence="5" id="KW-0805">Transcription regulation</keyword>
<gene>
    <name evidence="9" type="ORF">AUP44_05030</name>
</gene>
<dbReference type="GO" id="GO:0051537">
    <property type="term" value="F:2 iron, 2 sulfur cluster binding"/>
    <property type="evidence" value="ECO:0007669"/>
    <property type="project" value="UniProtKB-KW"/>
</dbReference>
<keyword evidence="3" id="KW-0408">Iron</keyword>